<protein>
    <recommendedName>
        <fullName evidence="5">Oxidoreductase</fullName>
    </recommendedName>
</protein>
<dbReference type="EMBL" id="JH717849">
    <property type="protein sequence ID" value="EWY81862.1"/>
    <property type="molecule type" value="Genomic_DNA"/>
</dbReference>
<dbReference type="InterPro" id="IPR002347">
    <property type="entry name" value="SDR_fam"/>
</dbReference>
<gene>
    <name evidence="3" type="ORF">FOYG_16071</name>
</gene>
<evidence type="ECO:0000313" key="3">
    <source>
        <dbReference type="EMBL" id="EWY81862.1"/>
    </source>
</evidence>
<dbReference type="GO" id="GO:0016616">
    <property type="term" value="F:oxidoreductase activity, acting on the CH-OH group of donors, NAD or NADP as acceptor"/>
    <property type="evidence" value="ECO:0007669"/>
    <property type="project" value="TreeGrafter"/>
</dbReference>
<evidence type="ECO:0000256" key="1">
    <source>
        <dbReference type="ARBA" id="ARBA00006484"/>
    </source>
</evidence>
<sequence>MLEFKDQLVVITGAARGIGKAVAIEIAKRGGRVVILDVLEQALAENAKQMAAIGYTVYHYKCDLTDESSVQKLRENVVRDAGVPDIIYNNAFFAPHGSIFDAKINDLAKSFDVSVLGYIRIIQAFLPAMKSRKSGWIVNTASPIGVTPPALFGGDLLAYSIVKAGDIALSQSISLALQPFNIGVTVVYPYLVNTGALEEGKRPDNTEFVAKMDELFKGNAMEPEEFAIKILNEVQKGEFMATANPEFRSTLVAYARNGLDPRVEYTTEGHTFR</sequence>
<dbReference type="CDD" id="cd05233">
    <property type="entry name" value="SDR_c"/>
    <property type="match status" value="1"/>
</dbReference>
<dbReference type="AlphaFoldDB" id="W9HHY7"/>
<comment type="similarity">
    <text evidence="1">Belongs to the short-chain dehydrogenases/reductases (SDR) family.</text>
</comment>
<organism evidence="3 4">
    <name type="scientific">Fusarium oxysporum NRRL 32931</name>
    <dbReference type="NCBI Taxonomy" id="660029"/>
    <lineage>
        <taxon>Eukaryota</taxon>
        <taxon>Fungi</taxon>
        <taxon>Dikarya</taxon>
        <taxon>Ascomycota</taxon>
        <taxon>Pezizomycotina</taxon>
        <taxon>Sordariomycetes</taxon>
        <taxon>Hypocreomycetidae</taxon>
        <taxon>Hypocreales</taxon>
        <taxon>Nectriaceae</taxon>
        <taxon>Fusarium</taxon>
        <taxon>Fusarium oxysporum species complex</taxon>
    </lineage>
</organism>
<dbReference type="InterPro" id="IPR036291">
    <property type="entry name" value="NAD(P)-bd_dom_sf"/>
</dbReference>
<dbReference type="PANTHER" id="PTHR24322:SF736">
    <property type="entry name" value="RETINOL DEHYDROGENASE 10"/>
    <property type="match status" value="1"/>
</dbReference>
<evidence type="ECO:0008006" key="5">
    <source>
        <dbReference type="Google" id="ProtNLM"/>
    </source>
</evidence>
<reference evidence="3 4" key="1">
    <citation type="submission" date="2011-06" db="EMBL/GenBank/DDBJ databases">
        <title>The Genome Sequence of Fusarium oxysporum FOSC 3-a.</title>
        <authorList>
            <consortium name="The Broad Institute Genome Sequencing Platform"/>
            <person name="Ma L.-J."/>
            <person name="Gale L.R."/>
            <person name="Schwartz D.C."/>
            <person name="Zhou S."/>
            <person name="Corby-Kistler H."/>
            <person name="Young S.K."/>
            <person name="Zeng Q."/>
            <person name="Gargeya S."/>
            <person name="Fitzgerald M."/>
            <person name="Haas B."/>
            <person name="Abouelleil A."/>
            <person name="Alvarado L."/>
            <person name="Arachchi H.M."/>
            <person name="Berlin A."/>
            <person name="Brown A."/>
            <person name="Chapman S.B."/>
            <person name="Chen Z."/>
            <person name="Dunbar C."/>
            <person name="Freedman E."/>
            <person name="Gearin G."/>
            <person name="Gellesch M."/>
            <person name="Goldberg J."/>
            <person name="Griggs A."/>
            <person name="Gujja S."/>
            <person name="Heiman D."/>
            <person name="Howarth C."/>
            <person name="Larson L."/>
            <person name="Lui A."/>
            <person name="MacDonald P.J.P."/>
            <person name="Mehta T."/>
            <person name="Montmayeur A."/>
            <person name="Murphy C."/>
            <person name="Neiman D."/>
            <person name="Pearson M."/>
            <person name="Priest M."/>
            <person name="Roberts A."/>
            <person name="Saif S."/>
            <person name="Shea T."/>
            <person name="Shenoy N."/>
            <person name="Sisk P."/>
            <person name="Stolte C."/>
            <person name="Sykes S."/>
            <person name="Wortman J."/>
            <person name="Nusbaum C."/>
            <person name="Birren B."/>
        </authorList>
    </citation>
    <scope>NUCLEOTIDE SEQUENCE [LARGE SCALE GENOMIC DNA]</scope>
    <source>
        <strain evidence="4">FOSC 3-a</strain>
    </source>
</reference>
<dbReference type="Proteomes" id="UP000030753">
    <property type="component" value="Unassembled WGS sequence"/>
</dbReference>
<dbReference type="HOGENOM" id="CLU_010194_2_1_1"/>
<dbReference type="SUPFAM" id="SSF51735">
    <property type="entry name" value="NAD(P)-binding Rossmann-fold domains"/>
    <property type="match status" value="1"/>
</dbReference>
<dbReference type="PRINTS" id="PR00081">
    <property type="entry name" value="GDHRDH"/>
</dbReference>
<accession>W9HHY7</accession>
<proteinExistence type="inferred from homology"/>
<evidence type="ECO:0000313" key="4">
    <source>
        <dbReference type="Proteomes" id="UP000030753"/>
    </source>
</evidence>
<dbReference type="OrthoDB" id="5840532at2759"/>
<name>W9HHY7_FUSOX</name>
<evidence type="ECO:0000256" key="2">
    <source>
        <dbReference type="ARBA" id="ARBA00023002"/>
    </source>
</evidence>
<dbReference type="PANTHER" id="PTHR24322">
    <property type="entry name" value="PKSB"/>
    <property type="match status" value="1"/>
</dbReference>
<keyword evidence="2" id="KW-0560">Oxidoreductase</keyword>
<dbReference type="Pfam" id="PF00106">
    <property type="entry name" value="adh_short"/>
    <property type="match status" value="1"/>
</dbReference>
<dbReference type="Gene3D" id="3.40.50.720">
    <property type="entry name" value="NAD(P)-binding Rossmann-like Domain"/>
    <property type="match status" value="1"/>
</dbReference>